<evidence type="ECO:0000313" key="1">
    <source>
        <dbReference type="Proteomes" id="UP000887575"/>
    </source>
</evidence>
<name>A0AAF3FM58_9BILA</name>
<sequence>MLLQYETDGTWSALHIVDLCAGFIDMMRFADFLLKLGNIAGYQQLIVPTSDASAEIQSNSEDEEESFEDFEGDELDESISVDQMNPRPRFSLLEDYTRMDVTQQYIELAVGAAGFHLAKISGFSFTASFFRDNLCSKHLIRMLMTSTCTLRLKMLLFTSNLRTLFAPEVMFPFLECLVTNDAYLLRIG</sequence>
<dbReference type="WBParaSite" id="MBELARI_LOCUS6808">
    <property type="protein sequence ID" value="MBELARI_LOCUS6808"/>
    <property type="gene ID" value="MBELARI_LOCUS6808"/>
</dbReference>
<keyword evidence="1" id="KW-1185">Reference proteome</keyword>
<accession>A0AAF3FM58</accession>
<reference evidence="2" key="1">
    <citation type="submission" date="2024-02" db="UniProtKB">
        <authorList>
            <consortium name="WormBaseParasite"/>
        </authorList>
    </citation>
    <scope>IDENTIFICATION</scope>
</reference>
<dbReference type="AlphaFoldDB" id="A0AAF3FM58"/>
<organism evidence="1 2">
    <name type="scientific">Mesorhabditis belari</name>
    <dbReference type="NCBI Taxonomy" id="2138241"/>
    <lineage>
        <taxon>Eukaryota</taxon>
        <taxon>Metazoa</taxon>
        <taxon>Ecdysozoa</taxon>
        <taxon>Nematoda</taxon>
        <taxon>Chromadorea</taxon>
        <taxon>Rhabditida</taxon>
        <taxon>Rhabditina</taxon>
        <taxon>Rhabditomorpha</taxon>
        <taxon>Rhabditoidea</taxon>
        <taxon>Rhabditidae</taxon>
        <taxon>Mesorhabditinae</taxon>
        <taxon>Mesorhabditis</taxon>
    </lineage>
</organism>
<dbReference type="Proteomes" id="UP000887575">
    <property type="component" value="Unassembled WGS sequence"/>
</dbReference>
<protein>
    <submittedName>
        <fullName evidence="2">Uncharacterized protein</fullName>
    </submittedName>
</protein>
<evidence type="ECO:0000313" key="2">
    <source>
        <dbReference type="WBParaSite" id="MBELARI_LOCUS6808"/>
    </source>
</evidence>
<proteinExistence type="predicted"/>